<comment type="caution">
    <text evidence="7">The sequence shown here is derived from an EMBL/GenBank/DDBJ whole genome shotgun (WGS) entry which is preliminary data.</text>
</comment>
<reference evidence="8" key="1">
    <citation type="journal article" date="2019" name="Int. J. Syst. Evol. Microbiol.">
        <title>The Global Catalogue of Microorganisms (GCM) 10K type strain sequencing project: providing services to taxonomists for standard genome sequencing and annotation.</title>
        <authorList>
            <consortium name="The Broad Institute Genomics Platform"/>
            <consortium name="The Broad Institute Genome Sequencing Center for Infectious Disease"/>
            <person name="Wu L."/>
            <person name="Ma J."/>
        </authorList>
    </citation>
    <scope>NUCLEOTIDE SEQUENCE [LARGE SCALE GENOMIC DNA]</scope>
    <source>
        <strain evidence="8">LMG 29894</strain>
    </source>
</reference>
<dbReference type="InterPro" id="IPR058031">
    <property type="entry name" value="AAA_lid_NorR"/>
</dbReference>
<keyword evidence="5" id="KW-0804">Transcription</keyword>
<organism evidence="7 8">
    <name type="scientific">Chitinimonas lacunae</name>
    <dbReference type="NCBI Taxonomy" id="1963018"/>
    <lineage>
        <taxon>Bacteria</taxon>
        <taxon>Pseudomonadati</taxon>
        <taxon>Pseudomonadota</taxon>
        <taxon>Betaproteobacteria</taxon>
        <taxon>Neisseriales</taxon>
        <taxon>Chitinibacteraceae</taxon>
        <taxon>Chitinimonas</taxon>
    </lineage>
</organism>
<proteinExistence type="predicted"/>
<dbReference type="PROSITE" id="PS00688">
    <property type="entry name" value="SIGMA54_INTERACT_3"/>
    <property type="match status" value="1"/>
</dbReference>
<evidence type="ECO:0000256" key="2">
    <source>
        <dbReference type="ARBA" id="ARBA00022840"/>
    </source>
</evidence>
<evidence type="ECO:0000313" key="7">
    <source>
        <dbReference type="EMBL" id="MFC4158415.1"/>
    </source>
</evidence>
<evidence type="ECO:0000313" key="8">
    <source>
        <dbReference type="Proteomes" id="UP001595791"/>
    </source>
</evidence>
<keyword evidence="8" id="KW-1185">Reference proteome</keyword>
<dbReference type="Proteomes" id="UP001595791">
    <property type="component" value="Unassembled WGS sequence"/>
</dbReference>
<dbReference type="InterPro" id="IPR025943">
    <property type="entry name" value="Sigma_54_int_dom_ATP-bd_2"/>
</dbReference>
<dbReference type="Gene3D" id="1.10.10.60">
    <property type="entry name" value="Homeodomain-like"/>
    <property type="match status" value="1"/>
</dbReference>
<keyword evidence="4" id="KW-0238">DNA-binding</keyword>
<dbReference type="EMBL" id="JBHSBU010000001">
    <property type="protein sequence ID" value="MFC4158415.1"/>
    <property type="molecule type" value="Genomic_DNA"/>
</dbReference>
<protein>
    <submittedName>
        <fullName evidence="7">Sigma-54 interaction domain-containing protein</fullName>
    </submittedName>
</protein>
<dbReference type="InterPro" id="IPR027417">
    <property type="entry name" value="P-loop_NTPase"/>
</dbReference>
<dbReference type="Pfam" id="PF02954">
    <property type="entry name" value="HTH_8"/>
    <property type="match status" value="1"/>
</dbReference>
<dbReference type="InterPro" id="IPR002197">
    <property type="entry name" value="HTH_Fis"/>
</dbReference>
<dbReference type="InterPro" id="IPR002078">
    <property type="entry name" value="Sigma_54_int"/>
</dbReference>
<dbReference type="SMART" id="SM00382">
    <property type="entry name" value="AAA"/>
    <property type="match status" value="1"/>
</dbReference>
<dbReference type="RefSeq" id="WP_378161061.1">
    <property type="nucleotide sequence ID" value="NZ_JBHSBU010000001.1"/>
</dbReference>
<dbReference type="Pfam" id="PF00158">
    <property type="entry name" value="Sigma54_activat"/>
    <property type="match status" value="1"/>
</dbReference>
<sequence length="364" mass="40818">MFDAIRHESDDPALSAVFSFAKPGTPKRAMVAELPPVQADEHRFGRLYGASPAMLQVFKLIERVAPSDASVMIVGESGCGKELVAQTIHEMSQRANRPFVALNCGALPANLIEAELFGYEKGAFTGANKTHQGFFERAEGGTLFLDEITEMPLEMQVRLLRVLETGRFNRVGGDREIACDVRVVAATNREPLQAVHDGHLREDVLYRLAVFPIELPPLRERGDDVVLLANRFLEMFNQQYGTDKYFAPDVEELLAEHRWPGNVRELKNCIQRAYIMAEDEVHIDTLTPLRPAPCASSRNANVLEFEVGVSIEEAERRLIFATLDRFQGNKRRTAQVLGVSLKTLYNRLNEYASRGLLENEAYLA</sequence>
<accession>A0ABV8MM97</accession>
<feature type="domain" description="Sigma-54 factor interaction" evidence="6">
    <location>
        <begin position="47"/>
        <end position="275"/>
    </location>
</feature>
<keyword evidence="2" id="KW-0067">ATP-binding</keyword>
<dbReference type="PANTHER" id="PTHR32071">
    <property type="entry name" value="TRANSCRIPTIONAL REGULATORY PROTEIN"/>
    <property type="match status" value="1"/>
</dbReference>
<evidence type="ECO:0000256" key="5">
    <source>
        <dbReference type="ARBA" id="ARBA00023163"/>
    </source>
</evidence>
<dbReference type="Gene3D" id="1.10.8.60">
    <property type="match status" value="1"/>
</dbReference>
<dbReference type="Pfam" id="PF25601">
    <property type="entry name" value="AAA_lid_14"/>
    <property type="match status" value="1"/>
</dbReference>
<dbReference type="InterPro" id="IPR003593">
    <property type="entry name" value="AAA+_ATPase"/>
</dbReference>
<dbReference type="InterPro" id="IPR025944">
    <property type="entry name" value="Sigma_54_int_dom_CS"/>
</dbReference>
<evidence type="ECO:0000259" key="6">
    <source>
        <dbReference type="PROSITE" id="PS50045"/>
    </source>
</evidence>
<dbReference type="Gene3D" id="3.40.50.300">
    <property type="entry name" value="P-loop containing nucleotide triphosphate hydrolases"/>
    <property type="match status" value="1"/>
</dbReference>
<dbReference type="InterPro" id="IPR009057">
    <property type="entry name" value="Homeodomain-like_sf"/>
</dbReference>
<name>A0ABV8MM97_9NEIS</name>
<gene>
    <name evidence="7" type="ORF">ACFOW7_03475</name>
</gene>
<keyword evidence="1" id="KW-0547">Nucleotide-binding</keyword>
<evidence type="ECO:0000256" key="4">
    <source>
        <dbReference type="ARBA" id="ARBA00023125"/>
    </source>
</evidence>
<evidence type="ECO:0000256" key="3">
    <source>
        <dbReference type="ARBA" id="ARBA00023015"/>
    </source>
</evidence>
<dbReference type="PROSITE" id="PS50045">
    <property type="entry name" value="SIGMA54_INTERACT_4"/>
    <property type="match status" value="1"/>
</dbReference>
<dbReference type="PRINTS" id="PR01590">
    <property type="entry name" value="HTHFIS"/>
</dbReference>
<dbReference type="SUPFAM" id="SSF52540">
    <property type="entry name" value="P-loop containing nucleoside triphosphate hydrolases"/>
    <property type="match status" value="1"/>
</dbReference>
<dbReference type="PROSITE" id="PS00676">
    <property type="entry name" value="SIGMA54_INTERACT_2"/>
    <property type="match status" value="1"/>
</dbReference>
<keyword evidence="3" id="KW-0805">Transcription regulation</keyword>
<dbReference type="CDD" id="cd00009">
    <property type="entry name" value="AAA"/>
    <property type="match status" value="1"/>
</dbReference>
<evidence type="ECO:0000256" key="1">
    <source>
        <dbReference type="ARBA" id="ARBA00022741"/>
    </source>
</evidence>
<dbReference type="SUPFAM" id="SSF46689">
    <property type="entry name" value="Homeodomain-like"/>
    <property type="match status" value="1"/>
</dbReference>